<dbReference type="Proteomes" id="UP001632037">
    <property type="component" value="Unassembled WGS sequence"/>
</dbReference>
<dbReference type="InterPro" id="IPR036034">
    <property type="entry name" value="PDZ_sf"/>
</dbReference>
<keyword evidence="3" id="KW-1185">Reference proteome</keyword>
<protein>
    <recommendedName>
        <fullName evidence="4">PDZ domain-containing protein</fullName>
    </recommendedName>
</protein>
<evidence type="ECO:0008006" key="4">
    <source>
        <dbReference type="Google" id="ProtNLM"/>
    </source>
</evidence>
<feature type="region of interest" description="Disordered" evidence="1">
    <location>
        <begin position="36"/>
        <end position="89"/>
    </location>
</feature>
<dbReference type="SUPFAM" id="SSF50156">
    <property type="entry name" value="PDZ domain-like"/>
    <property type="match status" value="1"/>
</dbReference>
<organism evidence="2 3">
    <name type="scientific">Phytophthora oleae</name>
    <dbReference type="NCBI Taxonomy" id="2107226"/>
    <lineage>
        <taxon>Eukaryota</taxon>
        <taxon>Sar</taxon>
        <taxon>Stramenopiles</taxon>
        <taxon>Oomycota</taxon>
        <taxon>Peronosporomycetes</taxon>
        <taxon>Peronosporales</taxon>
        <taxon>Peronosporaceae</taxon>
        <taxon>Phytophthora</taxon>
    </lineage>
</organism>
<dbReference type="AlphaFoldDB" id="A0ABD3FRX3"/>
<accession>A0ABD3FRX3</accession>
<reference evidence="2 3" key="1">
    <citation type="submission" date="2024-09" db="EMBL/GenBank/DDBJ databases">
        <title>Genome sequencing and assembly of Phytophthora oleae, isolate VK10A, causative agent of rot of olive drupes.</title>
        <authorList>
            <person name="Conti Taguali S."/>
            <person name="Riolo M."/>
            <person name="La Spada F."/>
            <person name="Cacciola S.O."/>
            <person name="Dionisio G."/>
        </authorList>
    </citation>
    <scope>NUCLEOTIDE SEQUENCE [LARGE SCALE GENOMIC DNA]</scope>
    <source>
        <strain evidence="2 3">VK10A</strain>
    </source>
</reference>
<gene>
    <name evidence="2" type="ORF">V7S43_005516</name>
</gene>
<name>A0ABD3FRX3_9STRA</name>
<dbReference type="EMBL" id="JBIMZQ010000009">
    <property type="protein sequence ID" value="KAL3669132.1"/>
    <property type="molecule type" value="Genomic_DNA"/>
</dbReference>
<proteinExistence type="predicted"/>
<evidence type="ECO:0000256" key="1">
    <source>
        <dbReference type="SAM" id="MobiDB-lite"/>
    </source>
</evidence>
<feature type="compositionally biased region" description="Acidic residues" evidence="1">
    <location>
        <begin position="62"/>
        <end position="85"/>
    </location>
</feature>
<evidence type="ECO:0000313" key="3">
    <source>
        <dbReference type="Proteomes" id="UP001632037"/>
    </source>
</evidence>
<comment type="caution">
    <text evidence="2">The sequence shown here is derived from an EMBL/GenBank/DDBJ whole genome shotgun (WGS) entry which is preliminary data.</text>
</comment>
<feature type="compositionally biased region" description="Basic and acidic residues" evidence="1">
    <location>
        <begin position="36"/>
        <end position="54"/>
    </location>
</feature>
<sequence>METASSASGSAVAKPNTGLVTTFFLRSIDWKSKRVPIDTSDRDLVTDAKEKSEEEQQGPPVEVEEEPAEDDNTPPLEEADDDSDTEAEKKTFEVTYQCLPDEEVSTEEEVDGALNNQRFVQYLDVLLQTDAHGIGLDVGVRREEEGTGQVLVVQSFRRLSDRDVGPAEACGKILVGDILHAVDGEEVYSLQQLHGKLTRILGKMRKFVLLRFLRPLPKGPEHLGTFASRRQPLSDAGDSIFPDVDALLHENPQIAALVRQLATTNQLLQEQIIASRTKQEEQNIQLEQLHALYARTQAEGLPMFSLSKSIRPFSRKTNSKVGDGLEKTVPTKIQTEVVEAVNAEYARLRLEFQLQYKLDKRKLEKKFAAKTQMLEEATAKKVKMLEEGFLQALQHYTDDHRHCVEDRIDFKGNDGDEGAEGVGSVEFMGSIVQGDEEQTLRQVLTLLGKYEEMRITRATKLQSLNSITDTIPLR</sequence>
<evidence type="ECO:0000313" key="2">
    <source>
        <dbReference type="EMBL" id="KAL3669132.1"/>
    </source>
</evidence>